<evidence type="ECO:0000313" key="1">
    <source>
        <dbReference type="EMBL" id="KAJ0086288.1"/>
    </source>
</evidence>
<dbReference type="Proteomes" id="UP001164250">
    <property type="component" value="Chromosome 10"/>
</dbReference>
<keyword evidence="2" id="KW-1185">Reference proteome</keyword>
<proteinExistence type="predicted"/>
<dbReference type="EMBL" id="CM047906">
    <property type="protein sequence ID" value="KAJ0086288.1"/>
    <property type="molecule type" value="Genomic_DNA"/>
</dbReference>
<reference evidence="2" key="1">
    <citation type="journal article" date="2023" name="G3 (Bethesda)">
        <title>Genome assembly and association tests identify interacting loci associated with vigor, precocity, and sex in interspecific pistachio rootstocks.</title>
        <authorList>
            <person name="Palmer W."/>
            <person name="Jacygrad E."/>
            <person name="Sagayaradj S."/>
            <person name="Cavanaugh K."/>
            <person name="Han R."/>
            <person name="Bertier L."/>
            <person name="Beede B."/>
            <person name="Kafkas S."/>
            <person name="Golino D."/>
            <person name="Preece J."/>
            <person name="Michelmore R."/>
        </authorList>
    </citation>
    <scope>NUCLEOTIDE SEQUENCE [LARGE SCALE GENOMIC DNA]</scope>
</reference>
<organism evidence="1 2">
    <name type="scientific">Pistacia atlantica</name>
    <dbReference type="NCBI Taxonomy" id="434234"/>
    <lineage>
        <taxon>Eukaryota</taxon>
        <taxon>Viridiplantae</taxon>
        <taxon>Streptophyta</taxon>
        <taxon>Embryophyta</taxon>
        <taxon>Tracheophyta</taxon>
        <taxon>Spermatophyta</taxon>
        <taxon>Magnoliopsida</taxon>
        <taxon>eudicotyledons</taxon>
        <taxon>Gunneridae</taxon>
        <taxon>Pentapetalae</taxon>
        <taxon>rosids</taxon>
        <taxon>malvids</taxon>
        <taxon>Sapindales</taxon>
        <taxon>Anacardiaceae</taxon>
        <taxon>Pistacia</taxon>
    </lineage>
</organism>
<accession>A0ACC1AHZ9</accession>
<name>A0ACC1AHZ9_9ROSI</name>
<protein>
    <submittedName>
        <fullName evidence="1">Uncharacterized protein</fullName>
    </submittedName>
</protein>
<sequence>MFTGKRPTDDMFKDDLNIHRFVSMAFPNQIMDIVNPSLLFEEETEDNGIEESLRRNFEFQLNNKRKMEDFLVPVMRIGLMCSKTYPRERMAMNDVVNDLKAIRDSFLKSNDRNKQRRR</sequence>
<comment type="caution">
    <text evidence="1">The sequence shown here is derived from an EMBL/GenBank/DDBJ whole genome shotgun (WGS) entry which is preliminary data.</text>
</comment>
<evidence type="ECO:0000313" key="2">
    <source>
        <dbReference type="Proteomes" id="UP001164250"/>
    </source>
</evidence>
<gene>
    <name evidence="1" type="ORF">Patl1_07625</name>
</gene>